<accession>A0A142VWX1</accession>
<reference evidence="1 2" key="2">
    <citation type="journal article" date="2016" name="Genome Announc.">
        <title>Complete Genome Sequence of Sphingopyxis terrae Strain 203-1 (NBRC 111660), a Polyethylene Glycol Degrader.</title>
        <authorList>
            <person name="Ohtsubo Y."/>
            <person name="Nonoyama S."/>
            <person name="Nagata Y."/>
            <person name="Numata M."/>
            <person name="Tsuchikane K."/>
            <person name="Hosoyama A."/>
            <person name="Yamazoe A."/>
            <person name="Tsuda M."/>
            <person name="Fujita N."/>
            <person name="Kawai F."/>
        </authorList>
    </citation>
    <scope>NUCLEOTIDE SEQUENCE [LARGE SCALE GENOMIC DNA]</scope>
    <source>
        <strain evidence="1 2">203-1</strain>
    </source>
</reference>
<dbReference type="AlphaFoldDB" id="A0A142VWX1"/>
<gene>
    <name evidence="1" type="ORF">AOA14_04050</name>
</gene>
<name>A0A142VWX1_9SPHN</name>
<proteinExistence type="predicted"/>
<evidence type="ECO:0000313" key="2">
    <source>
        <dbReference type="Proteomes" id="UP000076234"/>
    </source>
</evidence>
<dbReference type="EMBL" id="CP013342">
    <property type="protein sequence ID" value="AMU93775.1"/>
    <property type="molecule type" value="Genomic_DNA"/>
</dbReference>
<dbReference type="KEGG" id="ster:AOA14_04050"/>
<dbReference type="STRING" id="1219058.AOA14_04050"/>
<dbReference type="Proteomes" id="UP000076234">
    <property type="component" value="Chromosome"/>
</dbReference>
<sequence>MLERSDCPFLLDVLDCLKRRGKALKHRNATPIIERFIELRDGKTEERVEVTFKVRKRQIVALTVWGDRWISIRAAESIPQAGWKFQYTHSGRFLGTEGGRDLVKATEASLSEMYELTDTTVERLDLIWRPLLANGPQVA</sequence>
<organism evidence="1 2">
    <name type="scientific">Sphingopyxis terrae subsp. terrae NBRC 15098</name>
    <dbReference type="NCBI Taxonomy" id="1219058"/>
    <lineage>
        <taxon>Bacteria</taxon>
        <taxon>Pseudomonadati</taxon>
        <taxon>Pseudomonadota</taxon>
        <taxon>Alphaproteobacteria</taxon>
        <taxon>Sphingomonadales</taxon>
        <taxon>Sphingomonadaceae</taxon>
        <taxon>Sphingopyxis</taxon>
    </lineage>
</organism>
<reference evidence="2" key="1">
    <citation type="submission" date="2015-11" db="EMBL/GenBank/DDBJ databases">
        <title>Complete genome sequence of a polyethylene glycol-degrading strain Sphingopyxis terrae strain 203-1 (NBRC 15098).</title>
        <authorList>
            <person name="Yoshiyuki O."/>
            <person name="Shouta N."/>
            <person name="Nagata Y."/>
            <person name="Numata M."/>
            <person name="Tsuchikane K."/>
            <person name="Hosoyama A."/>
            <person name="Yamazoe A."/>
            <person name="Tsuda M."/>
            <person name="Fujita N."/>
            <person name="Kawai F."/>
        </authorList>
    </citation>
    <scope>NUCLEOTIDE SEQUENCE [LARGE SCALE GENOMIC DNA]</scope>
    <source>
        <strain evidence="2">203-1</strain>
    </source>
</reference>
<dbReference type="RefSeq" id="WP_062900864.1">
    <property type="nucleotide sequence ID" value="NZ_CP013342.1"/>
</dbReference>
<protein>
    <submittedName>
        <fullName evidence="1">Uncharacterized protein</fullName>
    </submittedName>
</protein>
<evidence type="ECO:0000313" key="1">
    <source>
        <dbReference type="EMBL" id="AMU93775.1"/>
    </source>
</evidence>